<evidence type="ECO:0000313" key="1">
    <source>
        <dbReference type="EMBL" id="RKD26499.1"/>
    </source>
</evidence>
<proteinExistence type="predicted"/>
<accession>A0A419SQ47</accession>
<comment type="caution">
    <text evidence="1">The sequence shown here is derived from an EMBL/GenBank/DDBJ whole genome shotgun (WGS) entry which is preliminary data.</text>
</comment>
<protein>
    <submittedName>
        <fullName evidence="1">Uncharacterized protein</fullName>
    </submittedName>
</protein>
<dbReference type="EMBL" id="MCHY01000003">
    <property type="protein sequence ID" value="RKD26499.1"/>
    <property type="molecule type" value="Genomic_DNA"/>
</dbReference>
<sequence>MTLLNESKVKKKRTAASGAILNEKNVVTASEQRKRRKKVASLFADFSPVVDFAEYDCFELRSGRYLDMAQVTSKDIYSLNETDKNADMYLLTYLFQAYNGDLKIVPLYTPVNLEKQKNQIIRNIRRAKDPAYVPFLEKKLAELAFIEENRLNKEYFFFLYADSVKELREQKNHLKRLLARNNPMIELDLEKKINVLYQLSNLNSKPSMDGGMRT</sequence>
<dbReference type="OrthoDB" id="2088199at2"/>
<dbReference type="Proteomes" id="UP000284219">
    <property type="component" value="Unassembled WGS sequence"/>
</dbReference>
<reference evidence="1 2" key="1">
    <citation type="submission" date="2016-08" db="EMBL/GenBank/DDBJ databases">
        <title>Novel Firmicute Genomes.</title>
        <authorList>
            <person name="Poppleton D.I."/>
            <person name="Gribaldo S."/>
        </authorList>
    </citation>
    <scope>NUCLEOTIDE SEQUENCE [LARGE SCALE GENOMIC DNA]</scope>
    <source>
        <strain evidence="1 2">RAOx-1</strain>
    </source>
</reference>
<keyword evidence="2" id="KW-1185">Reference proteome</keyword>
<name>A0A419SQ47_9BACL</name>
<dbReference type="AlphaFoldDB" id="A0A419SQ47"/>
<dbReference type="RefSeq" id="WP_120188152.1">
    <property type="nucleotide sequence ID" value="NZ_MCHY01000003.1"/>
</dbReference>
<gene>
    <name evidence="1" type="ORF">BEP19_16815</name>
</gene>
<evidence type="ECO:0000313" key="2">
    <source>
        <dbReference type="Proteomes" id="UP000284219"/>
    </source>
</evidence>
<organism evidence="1 2">
    <name type="scientific">Ammoniphilus oxalaticus</name>
    <dbReference type="NCBI Taxonomy" id="66863"/>
    <lineage>
        <taxon>Bacteria</taxon>
        <taxon>Bacillati</taxon>
        <taxon>Bacillota</taxon>
        <taxon>Bacilli</taxon>
        <taxon>Bacillales</taxon>
        <taxon>Paenibacillaceae</taxon>
        <taxon>Aneurinibacillus group</taxon>
        <taxon>Ammoniphilus</taxon>
    </lineage>
</organism>